<accession>A0A6J5MRL1</accession>
<evidence type="ECO:0000313" key="1">
    <source>
        <dbReference type="EMBL" id="CAB4147706.1"/>
    </source>
</evidence>
<name>A0A6J5MRL1_9CAUD</name>
<sequence length="260" mass="30135">MGALEKEFQFFVEVKGLDWPATIDSLGHLLGQPDSSGNFRWYCKSFRVSEGFFDLRFVKVNCFLQVVALVNLRNLHWRVAGRFLVAEHPWGSKFLDYIEKVQRFAIPIHVMPPIRAMKGYDTWRFNSFDFSQSDPFKEVVGGKYGPFAWQHFCRTQSRGKVEECVWETCEKGPFTTPISRFVFWLKFIHAKFCGFNDPLRVAGLNSGGWIDQAYLDACYIVEHSWVGEFFDCSVDCFQDDDCAINLRLRESPCAPELDDL</sequence>
<gene>
    <name evidence="1" type="ORF">UFOVP431_43</name>
</gene>
<dbReference type="EMBL" id="LR796483">
    <property type="protein sequence ID" value="CAB4147706.1"/>
    <property type="molecule type" value="Genomic_DNA"/>
</dbReference>
<protein>
    <submittedName>
        <fullName evidence="1">Uncharacterized protein</fullName>
    </submittedName>
</protein>
<proteinExistence type="predicted"/>
<reference evidence="1" key="1">
    <citation type="submission" date="2020-04" db="EMBL/GenBank/DDBJ databases">
        <authorList>
            <person name="Chiriac C."/>
            <person name="Salcher M."/>
            <person name="Ghai R."/>
            <person name="Kavagutti S V."/>
        </authorList>
    </citation>
    <scope>NUCLEOTIDE SEQUENCE</scope>
</reference>
<organism evidence="1">
    <name type="scientific">uncultured Caudovirales phage</name>
    <dbReference type="NCBI Taxonomy" id="2100421"/>
    <lineage>
        <taxon>Viruses</taxon>
        <taxon>Duplodnaviria</taxon>
        <taxon>Heunggongvirae</taxon>
        <taxon>Uroviricota</taxon>
        <taxon>Caudoviricetes</taxon>
        <taxon>Peduoviridae</taxon>
        <taxon>Maltschvirus</taxon>
        <taxon>Maltschvirus maltsch</taxon>
    </lineage>
</organism>